<dbReference type="RefSeq" id="WP_092019326.1">
    <property type="nucleotide sequence ID" value="NZ_FOXH01000017.1"/>
</dbReference>
<keyword evidence="2" id="KW-1185">Reference proteome</keyword>
<dbReference type="Gene3D" id="2.60.40.10">
    <property type="entry name" value="Immunoglobulins"/>
    <property type="match status" value="1"/>
</dbReference>
<dbReference type="InterPro" id="IPR013783">
    <property type="entry name" value="Ig-like_fold"/>
</dbReference>
<organism evidence="1 2">
    <name type="scientific">Pseudarcicella hirudinis</name>
    <dbReference type="NCBI Taxonomy" id="1079859"/>
    <lineage>
        <taxon>Bacteria</taxon>
        <taxon>Pseudomonadati</taxon>
        <taxon>Bacteroidota</taxon>
        <taxon>Cytophagia</taxon>
        <taxon>Cytophagales</taxon>
        <taxon>Flectobacillaceae</taxon>
        <taxon>Pseudarcicella</taxon>
    </lineage>
</organism>
<gene>
    <name evidence="1" type="ORF">SAMN04515674_11768</name>
</gene>
<dbReference type="Proteomes" id="UP000199306">
    <property type="component" value="Unassembled WGS sequence"/>
</dbReference>
<reference evidence="1 2" key="1">
    <citation type="submission" date="2016-10" db="EMBL/GenBank/DDBJ databases">
        <authorList>
            <person name="de Groot N.N."/>
        </authorList>
    </citation>
    <scope>NUCLEOTIDE SEQUENCE [LARGE SCALE GENOMIC DNA]</scope>
    <source>
        <strain evidence="2">E92,LMG 26720,CCM 7988</strain>
    </source>
</reference>
<name>A0A1I5Y7C5_9BACT</name>
<accession>A0A1I5Y7C5</accession>
<dbReference type="STRING" id="1079859.SAMN04515674_11768"/>
<proteinExistence type="predicted"/>
<evidence type="ECO:0000313" key="1">
    <source>
        <dbReference type="EMBL" id="SFQ40079.1"/>
    </source>
</evidence>
<sequence>MSKLYPKSFITGILFVLSTFFSFSAVNKSKIGKEYDNREKAGMFSERIHPVNSIVRKPLNKKRSNTIPAKESKEEHSHIETNLSYLVPKAARLLSTSLRQKQSGADPIHFTITTNKDSVSIGEEIEIKISAKLLPIPSNSMFFLPEWYGYCLKLILPDGFIQTGGDYHDYLRAHMDKGGLEEASYILKGHFEYDSREPVFKLIRGFEGTLTKGDFYLKGEKKLFIKAEDKHHRDELYLQASNDINTKGKANRVALTLKHEHVLNATFSKNGVFDFCNQYGTFIVEGCPVSQEFYDNFSGGRFLRDYESKQIFKKNVKFYYKDVKEGDAVGDVAWIDYTDVLLNTATSNGSKIWSMKFNNENGIYSFNISETANGLSQSCSPRSTLPVDDYGYLYFTRYRKIVCNDNSSAESSNKFNRTKCLRAPAPTVSASSQTINQGESVTISANGCPQNYQVVWENDYIPKGISSTVMSLSDTKTFQAYCSPLDEGCSSEESNSITIAVNLCNNSSIPSPAFSPSSATINLNESYTIQTNGICGANTFQWVSGPASNPVQRAGTYTAVCKNTAGCFSATSSFTLNVNNDPCVTATIASPVFSPSGATINEGQTYTLPTDVCNNGNRFEWRVAPPSNPVGVAGTYTAICKSIDGCVSGTSSFSLMVNGRTLNVSKSNPSCFNNDGSFQVTINGSSGENFLYTLINTANNQTIYGGQDDGTMHSFSGLPQGSYKILVQVKGTSVYYESYQTLTKSCSGGGIVISNKTNPNCLNGNGSFTVTVSNPTSGIGYVYYLINNNTNVQLDKKYNGSSNTFTGLSDGNYRVDVWEDRTGGGVINGNENVSLIKDCSGFSASISKNRDSNCGNRAGSVTITASGKSGGCYKYTLIGGQNQAYVKESGLISSNSWTVDDLPPGNYYAGVQFSQDCEHMSDMASTSSVALNKDCSDFTSLLSIVSLPNCENNRGAKLRITATFTESVAYPPGYKFALFEKSRSFTVPGESHPVAETTSFSTNNTWEVTTIKDFATNQQIPLPVGEYYAGISVTKDYNSVYTSGVSNTLQLNNDFTVNVQPIKGICGRNDGKLNVTINCGNGIFAIFLYKRPDNSPYRVIGSAPNFLQTRNNLIENLAAGTYDILVQELNKDGSYRRSAEMKNIILGDLPIPIKAITNKSSYCPGEQITLSAANVPAGSTYDWVGVPTDQKSQASPSFKLPSSPGYYRYFVGGKSGLCDLQVDTALVFIRTPPVLVMGTNSTDDGVGKIDTGDDLKVWVNQVFDQPYTYEWRFNKVTTVIGTNREQTVLNVTAANTGTYKVNIVDQYGCTNSDSIKVRIKPLNCGLTILPTKVCYIENNRRYGKLQVNVVNITRNWSTFLKITKVKNADDEAIDSLFVNEFQAYTASSFQKVYDKISDGTYKIEALTKRIADQMTADTCRASAVIFLQVCQKKCGPMNHYINCGVTPTLDLTQEIFRETLAQGNIIAAADFDVNVQSATKVTNLTNASLNNYTFDGLGYIQVPYLNFVKVKVEMKQAVFNECNQLVSGTVLTTYDPNWKGVVNVGETADDVTAIYKELKDLTQALVNVNLGTLEERKAKGMAKQLLDTNNDLPKSLVDTKNELASRLTDINKKCNNGTYAQAECDTANAQYKKDIKQWQDDVDKFKDDYVRIVQLALTQILNEANAAANGQKLERDNKGAVLGFQTNETGTLATSLATGTVIVEEEELNIPVDAVTVEYYNSEVQYNETMIKKYISDVAKGNRQTMIDLANRLKQAGTTKKLAEYIFEELKKGTPDANIASPVVKSTITDDMKLILFQKVYKK</sequence>
<dbReference type="EMBL" id="FOXH01000017">
    <property type="protein sequence ID" value="SFQ40079.1"/>
    <property type="molecule type" value="Genomic_DNA"/>
</dbReference>
<dbReference type="OrthoDB" id="1433444at2"/>
<protein>
    <submittedName>
        <fullName evidence="1">Uncharacterized protein</fullName>
    </submittedName>
</protein>
<evidence type="ECO:0000313" key="2">
    <source>
        <dbReference type="Proteomes" id="UP000199306"/>
    </source>
</evidence>